<evidence type="ECO:0000256" key="4">
    <source>
        <dbReference type="ARBA" id="ARBA00022989"/>
    </source>
</evidence>
<feature type="transmembrane region" description="Helical" evidence="8">
    <location>
        <begin position="453"/>
        <end position="473"/>
    </location>
</feature>
<evidence type="ECO:0000313" key="10">
    <source>
        <dbReference type="EMBL" id="CAK9857027.1"/>
    </source>
</evidence>
<keyword evidence="4 8" id="KW-1133">Transmembrane helix</keyword>
<dbReference type="Proteomes" id="UP001497522">
    <property type="component" value="Chromosome 1"/>
</dbReference>
<proteinExistence type="predicted"/>
<evidence type="ECO:0000256" key="8">
    <source>
        <dbReference type="SAM" id="Phobius"/>
    </source>
</evidence>
<reference evidence="10 11" key="1">
    <citation type="submission" date="2024-03" db="EMBL/GenBank/DDBJ databases">
        <authorList>
            <consortium name="ELIXIR-Norway"/>
            <consortium name="Elixir Norway"/>
        </authorList>
    </citation>
    <scope>NUCLEOTIDE SEQUENCE [LARGE SCALE GENOMIC DNA]</scope>
</reference>
<feature type="transmembrane region" description="Helical" evidence="8">
    <location>
        <begin position="501"/>
        <end position="524"/>
    </location>
</feature>
<keyword evidence="5" id="KW-0040">ANK repeat</keyword>
<evidence type="ECO:0000256" key="7">
    <source>
        <dbReference type="SAM" id="MobiDB-lite"/>
    </source>
</evidence>
<keyword evidence="3" id="KW-0677">Repeat</keyword>
<protein>
    <recommendedName>
        <fullName evidence="9">PGG domain-containing protein</fullName>
    </recommendedName>
</protein>
<evidence type="ECO:0000256" key="5">
    <source>
        <dbReference type="ARBA" id="ARBA00023043"/>
    </source>
</evidence>
<name>A0ABP1A3U5_9BRYO</name>
<feature type="region of interest" description="Disordered" evidence="7">
    <location>
        <begin position="1"/>
        <end position="26"/>
    </location>
</feature>
<feature type="compositionally biased region" description="Basic and acidic residues" evidence="7">
    <location>
        <begin position="7"/>
        <end position="25"/>
    </location>
</feature>
<keyword evidence="6 8" id="KW-0472">Membrane</keyword>
<evidence type="ECO:0000256" key="2">
    <source>
        <dbReference type="ARBA" id="ARBA00022692"/>
    </source>
</evidence>
<evidence type="ECO:0000256" key="6">
    <source>
        <dbReference type="ARBA" id="ARBA00023136"/>
    </source>
</evidence>
<sequence length="656" mass="74452">MMAQNTSEDKEISDSISHETKKSSESVEWISIGASNHCLESYVDKELKDFGLEEPPSQEEDYFDFLRKRGEIYEEALGRARPLEDTRSEAERKEDVKRIEDLLVWKLVNADFDKYGKKLHACGRIECWAARQMFVNIVVALIRPRGPDDPKSVKEGLQATPISKELLALAIAAENNDLKMVRALKDIAVAEESIESREPNMFFLSTTERYCLYNNCDTRVYELYPSHEVWLCPIQAAARLGLDEIVGELIGLREAKRKANIEANTEADLQKIMTFYGEAYMEGMFDGGELRMYKTFLKEKIQHLFSKMKTNEKLNYQRAFSWAVKMGHRQVVDLLINMRYIVDLNAASNVRGLLDNADVKSYGWHQNPLALAVLSANFEMVKFLCGVTNGDLRTDAKNRKGKSAIQIAFNESRYGARAEGHVRYKIWEHIMKRDDSKREVNKLTEERKVHVDAINAILVGTALIATATFAGWLSPPLGYSSLPGTDGPFASVEGHPILESFWVFNSLSFFFSIATFMVGANVALPPPEDIYIGDVVQSLRWKLKLAYGLVSAAVFFVMGAFASAGFAVLPPIPKYTVNMALTVGIGVTVVAVVVFSTFFGHMFTKSSWQQLEHKMKIRWQQFEHMFTKSGWQQLKLKMKVRCWQQSKDEMESSDDD</sequence>
<organism evidence="10 11">
    <name type="scientific">Sphagnum jensenii</name>
    <dbReference type="NCBI Taxonomy" id="128206"/>
    <lineage>
        <taxon>Eukaryota</taxon>
        <taxon>Viridiplantae</taxon>
        <taxon>Streptophyta</taxon>
        <taxon>Embryophyta</taxon>
        <taxon>Bryophyta</taxon>
        <taxon>Sphagnophytina</taxon>
        <taxon>Sphagnopsida</taxon>
        <taxon>Sphagnales</taxon>
        <taxon>Sphagnaceae</taxon>
        <taxon>Sphagnum</taxon>
    </lineage>
</organism>
<evidence type="ECO:0000256" key="1">
    <source>
        <dbReference type="ARBA" id="ARBA00004141"/>
    </source>
</evidence>
<dbReference type="PANTHER" id="PTHR24186">
    <property type="entry name" value="PROTEIN PHOSPHATASE 1 REGULATORY SUBUNIT"/>
    <property type="match status" value="1"/>
</dbReference>
<gene>
    <name evidence="10" type="ORF">CSSPJE1EN2_LOCUS22</name>
</gene>
<dbReference type="EMBL" id="OZ023702">
    <property type="protein sequence ID" value="CAK9857027.1"/>
    <property type="molecule type" value="Genomic_DNA"/>
</dbReference>
<comment type="subcellular location">
    <subcellularLocation>
        <location evidence="1">Membrane</location>
        <topology evidence="1">Multi-pass membrane protein</topology>
    </subcellularLocation>
</comment>
<keyword evidence="2 8" id="KW-0812">Transmembrane</keyword>
<keyword evidence="11" id="KW-1185">Reference proteome</keyword>
<accession>A0ABP1A3U5</accession>
<feature type="transmembrane region" description="Helical" evidence="8">
    <location>
        <begin position="545"/>
        <end position="569"/>
    </location>
</feature>
<feature type="domain" description="PGG" evidence="9">
    <location>
        <begin position="452"/>
        <end position="567"/>
    </location>
</feature>
<evidence type="ECO:0000256" key="3">
    <source>
        <dbReference type="ARBA" id="ARBA00022737"/>
    </source>
</evidence>
<dbReference type="Pfam" id="PF13962">
    <property type="entry name" value="PGG"/>
    <property type="match status" value="1"/>
</dbReference>
<dbReference type="InterPro" id="IPR036770">
    <property type="entry name" value="Ankyrin_rpt-contain_sf"/>
</dbReference>
<dbReference type="Gene3D" id="1.25.40.20">
    <property type="entry name" value="Ankyrin repeat-containing domain"/>
    <property type="match status" value="1"/>
</dbReference>
<evidence type="ECO:0000259" key="9">
    <source>
        <dbReference type="Pfam" id="PF13962"/>
    </source>
</evidence>
<dbReference type="PANTHER" id="PTHR24186:SF38">
    <property type="entry name" value="ANKYRIN REPEAT FAMILY PROTEIN"/>
    <property type="match status" value="1"/>
</dbReference>
<dbReference type="SUPFAM" id="SSF48403">
    <property type="entry name" value="Ankyrin repeat"/>
    <property type="match status" value="1"/>
</dbReference>
<dbReference type="InterPro" id="IPR026961">
    <property type="entry name" value="PGG_dom"/>
</dbReference>
<evidence type="ECO:0000313" key="11">
    <source>
        <dbReference type="Proteomes" id="UP001497522"/>
    </source>
</evidence>
<feature type="transmembrane region" description="Helical" evidence="8">
    <location>
        <begin position="575"/>
        <end position="599"/>
    </location>
</feature>